<comment type="caution">
    <text evidence="2">The sequence shown here is derived from an EMBL/GenBank/DDBJ whole genome shotgun (WGS) entry which is preliminary data.</text>
</comment>
<evidence type="ECO:0000256" key="1">
    <source>
        <dbReference type="SAM" id="Phobius"/>
    </source>
</evidence>
<dbReference type="AlphaFoldDB" id="A0A7V7QHX0"/>
<feature type="transmembrane region" description="Helical" evidence="1">
    <location>
        <begin position="155"/>
        <end position="174"/>
    </location>
</feature>
<feature type="transmembrane region" description="Helical" evidence="1">
    <location>
        <begin position="42"/>
        <end position="60"/>
    </location>
</feature>
<keyword evidence="3" id="KW-1185">Reference proteome</keyword>
<dbReference type="RefSeq" id="WP_151148574.1">
    <property type="nucleotide sequence ID" value="NZ_WAGX01000008.1"/>
</dbReference>
<dbReference type="EMBL" id="WAGX01000008">
    <property type="protein sequence ID" value="KAB1434487.1"/>
    <property type="molecule type" value="Genomic_DNA"/>
</dbReference>
<proteinExistence type="predicted"/>
<gene>
    <name evidence="2" type="ORF">F7O84_18555</name>
</gene>
<accession>A0A7V7QHX0</accession>
<name>A0A7V7QHX0_9FIRM</name>
<protein>
    <submittedName>
        <fullName evidence="2">Uncharacterized protein</fullName>
    </submittedName>
</protein>
<reference evidence="2 3" key="2">
    <citation type="submission" date="2020-02" db="EMBL/GenBank/DDBJ databases">
        <title>Candidatus Galacturonibacter soehngenii shows hetero-acetogenic catabolism of galacturonic acid but lacks a canonical carbon monoxide dehydrogenase/acetyl-CoA synthase complex.</title>
        <authorList>
            <person name="Diender M."/>
            <person name="Stouten G.R."/>
            <person name="Petersen J.F."/>
            <person name="Nielsen P.H."/>
            <person name="Dueholm M.S."/>
            <person name="Pronk J.T."/>
            <person name="Van Loosdrecht M.C.M."/>
        </authorList>
    </citation>
    <scope>NUCLEOTIDE SEQUENCE [LARGE SCALE GENOMIC DNA]</scope>
    <source>
        <strain evidence="2">GalUA</strain>
    </source>
</reference>
<keyword evidence="1" id="KW-0812">Transmembrane</keyword>
<dbReference type="OrthoDB" id="9927630at2"/>
<evidence type="ECO:0000313" key="3">
    <source>
        <dbReference type="Proteomes" id="UP000461768"/>
    </source>
</evidence>
<dbReference type="Proteomes" id="UP000461768">
    <property type="component" value="Unassembled WGS sequence"/>
</dbReference>
<feature type="transmembrane region" description="Helical" evidence="1">
    <location>
        <begin position="12"/>
        <end position="36"/>
    </location>
</feature>
<sequence length="271" mass="30840">MTEAFVGLGKLILLLIGSGILLAFAVGLLIILLISIIYFTGYLYDSIVGNLGMKFGTLVLRKIPRAKNIKIVSKVFSMLQPKEIYLRYETPLCTYCFSYSAISILCGLVPYKYGISIQYVISSFIYLACYFIGMGRKCGSDSEYYKKILKNNLDFLKLSFLPMTFLITIFGFAFTVTGFKIQDLHIDTNYIQNTISGMVEFNDNTDVVIMVIKLILISIILLALLYIISLPIQLISYFVILVIQYFREHGNSYFILLKKYASIVKYLLKQT</sequence>
<feature type="transmembrane region" description="Helical" evidence="1">
    <location>
        <begin position="117"/>
        <end position="134"/>
    </location>
</feature>
<feature type="transmembrane region" description="Helical" evidence="1">
    <location>
        <begin position="92"/>
        <end position="111"/>
    </location>
</feature>
<reference evidence="2 3" key="1">
    <citation type="submission" date="2019-09" db="EMBL/GenBank/DDBJ databases">
        <authorList>
            <person name="Valk L.C."/>
        </authorList>
    </citation>
    <scope>NUCLEOTIDE SEQUENCE [LARGE SCALE GENOMIC DNA]</scope>
    <source>
        <strain evidence="2">GalUA</strain>
    </source>
</reference>
<evidence type="ECO:0000313" key="2">
    <source>
        <dbReference type="EMBL" id="KAB1434487.1"/>
    </source>
</evidence>
<keyword evidence="1" id="KW-1133">Transmembrane helix</keyword>
<keyword evidence="1" id="KW-0472">Membrane</keyword>
<feature type="transmembrane region" description="Helical" evidence="1">
    <location>
        <begin position="207"/>
        <end position="228"/>
    </location>
</feature>
<organism evidence="2 3">
    <name type="scientific">Candidatus Galacturonatibacter soehngenii</name>
    <dbReference type="NCBI Taxonomy" id="2307010"/>
    <lineage>
        <taxon>Bacteria</taxon>
        <taxon>Bacillati</taxon>
        <taxon>Bacillota</taxon>
        <taxon>Clostridia</taxon>
        <taxon>Lachnospirales</taxon>
        <taxon>Lachnospiraceae</taxon>
        <taxon>Candidatus Galacturonatibacter</taxon>
    </lineage>
</organism>